<dbReference type="InterPro" id="IPR036034">
    <property type="entry name" value="PDZ_sf"/>
</dbReference>
<dbReference type="GO" id="GO:0005085">
    <property type="term" value="F:guanyl-nucleotide exchange factor activity"/>
    <property type="evidence" value="ECO:0007669"/>
    <property type="project" value="InterPro"/>
</dbReference>
<dbReference type="InParanoid" id="A0A1Z5K1A3"/>
<reference evidence="4 5" key="1">
    <citation type="journal article" date="2015" name="Plant Cell">
        <title>Oil accumulation by the oleaginous diatom Fistulifera solaris as revealed by the genome and transcriptome.</title>
        <authorList>
            <person name="Tanaka T."/>
            <person name="Maeda Y."/>
            <person name="Veluchamy A."/>
            <person name="Tanaka M."/>
            <person name="Abida H."/>
            <person name="Marechal E."/>
            <person name="Bowler C."/>
            <person name="Muto M."/>
            <person name="Sunaga Y."/>
            <person name="Tanaka M."/>
            <person name="Yoshino T."/>
            <person name="Taniguchi T."/>
            <person name="Fukuda Y."/>
            <person name="Nemoto M."/>
            <person name="Matsumoto M."/>
            <person name="Wong P.S."/>
            <person name="Aburatani S."/>
            <person name="Fujibuchi W."/>
        </authorList>
    </citation>
    <scope>NUCLEOTIDE SEQUENCE [LARGE SCALE GENOMIC DNA]</scope>
    <source>
        <strain evidence="4 5">JPCC DA0580</strain>
    </source>
</reference>
<dbReference type="Gene3D" id="2.30.42.10">
    <property type="match status" value="1"/>
</dbReference>
<dbReference type="Proteomes" id="UP000198406">
    <property type="component" value="Unassembled WGS sequence"/>
</dbReference>
<dbReference type="GO" id="GO:0030139">
    <property type="term" value="C:endocytic vesicle"/>
    <property type="evidence" value="ECO:0007669"/>
    <property type="project" value="TreeGrafter"/>
</dbReference>
<dbReference type="GO" id="GO:0031267">
    <property type="term" value="F:small GTPase binding"/>
    <property type="evidence" value="ECO:0007669"/>
    <property type="project" value="TreeGrafter"/>
</dbReference>
<dbReference type="InterPro" id="IPR045046">
    <property type="entry name" value="Vps9-like"/>
</dbReference>
<dbReference type="SMART" id="SM00228">
    <property type="entry name" value="PDZ"/>
    <property type="match status" value="1"/>
</dbReference>
<evidence type="ECO:0000313" key="4">
    <source>
        <dbReference type="EMBL" id="GAX20070.1"/>
    </source>
</evidence>
<dbReference type="OrthoDB" id="21085at2759"/>
<evidence type="ECO:0000259" key="3">
    <source>
        <dbReference type="PROSITE" id="PS51205"/>
    </source>
</evidence>
<keyword evidence="5" id="KW-1185">Reference proteome</keyword>
<dbReference type="Pfam" id="PF02204">
    <property type="entry name" value="VPS9"/>
    <property type="match status" value="1"/>
</dbReference>
<dbReference type="PANTHER" id="PTHR23101">
    <property type="entry name" value="RAB GDP/GTP EXCHANGE FACTOR"/>
    <property type="match status" value="1"/>
</dbReference>
<dbReference type="Gene3D" id="1.20.1050.80">
    <property type="entry name" value="VPS9 domain"/>
    <property type="match status" value="1"/>
</dbReference>
<dbReference type="InterPro" id="IPR037191">
    <property type="entry name" value="VPS9_dom_sf"/>
</dbReference>
<feature type="domain" description="VPS9" evidence="3">
    <location>
        <begin position="641"/>
        <end position="785"/>
    </location>
</feature>
<organism evidence="4 5">
    <name type="scientific">Fistulifera solaris</name>
    <name type="common">Oleaginous diatom</name>
    <dbReference type="NCBI Taxonomy" id="1519565"/>
    <lineage>
        <taxon>Eukaryota</taxon>
        <taxon>Sar</taxon>
        <taxon>Stramenopiles</taxon>
        <taxon>Ochrophyta</taxon>
        <taxon>Bacillariophyta</taxon>
        <taxon>Bacillariophyceae</taxon>
        <taxon>Bacillariophycidae</taxon>
        <taxon>Naviculales</taxon>
        <taxon>Naviculaceae</taxon>
        <taxon>Fistulifera</taxon>
    </lineage>
</organism>
<dbReference type="SMART" id="SM00167">
    <property type="entry name" value="VPS9"/>
    <property type="match status" value="1"/>
</dbReference>
<dbReference type="PROSITE" id="PS50106">
    <property type="entry name" value="PDZ"/>
    <property type="match status" value="1"/>
</dbReference>
<evidence type="ECO:0000256" key="1">
    <source>
        <dbReference type="SAM" id="MobiDB-lite"/>
    </source>
</evidence>
<protein>
    <recommendedName>
        <fullName evidence="6">VPS9 domain-containing protein</fullName>
    </recommendedName>
</protein>
<feature type="compositionally biased region" description="Polar residues" evidence="1">
    <location>
        <begin position="8"/>
        <end position="20"/>
    </location>
</feature>
<dbReference type="InterPro" id="IPR003123">
    <property type="entry name" value="VPS9"/>
</dbReference>
<dbReference type="SUPFAM" id="SSF50156">
    <property type="entry name" value="PDZ domain-like"/>
    <property type="match status" value="1"/>
</dbReference>
<sequence length="799" mass="90516">MMAGDTLKMQSEQQNASSIHPDNHSILSISSDSVSLNELEDVNNDVQGIALLKQIFPEETVDDLKEMHCDILQRTRRTKELHFSSLYGKAEDEHAGAQSLSAPHLYSELIERFEEQVFTCSANSPMVTNGDLFSAVLVRDPLIGLGMNLLAENRSIYVHSLNCRPIGINVEDAEGPASKAGIKPGDIIVGVNGQSFFSHGTESNNVLQRLASTLLLSSDPVVLHCLRQKIKTKQYDTQHDGAPTSMITQSILDTSDFLEELPSFEISFRSERPFYSTPLNCLSERNLRHPFIARMVSQQLLSTKKEVKEYRIFMQLNERARLWEMNGSFTFIPKKGKDEEIIVPLVGVRKALCVRILNAYENENDTAYTIWIYDVESGREWYAPVRYFKDFQDLRAATLPICNSIASLPFPKSPLSLFGSPIVKERSSDKASKMRQLESFLRALIAMIYKEDIHPAMAEVAHHVQCFLGWDNVVGSLVDVGWHENDGEIHEMDANESHVRLGLKRSIQRYVYRIFLLDTMGATVENFVDGTRSHEPTLEEIEHLEAEGKKALKIRAIQELSRVQAFIDHLQDIILLGCMHDLRSISERESYDVLHPRIHESLHGGGFWDKLVREAVREQIEIEVYVPLRSVLSKWLVNGWRHEDIEAHYKMRALSKHSGRFFSMGENTLHHWESVAKILKEGVGLSSLPCIKLRAIVDAASEINRILVRLKGCEDERHGHIGADEFLPVFIYCVVKAEMARPCALCVLLRTICDPINRIGETGYYFASFEAAVAHLREIDPFDSQNTTQTSFISVPLDV</sequence>
<comment type="caution">
    <text evidence="4">The sequence shown here is derived from an EMBL/GenBank/DDBJ whole genome shotgun (WGS) entry which is preliminary data.</text>
</comment>
<proteinExistence type="predicted"/>
<dbReference type="EMBL" id="BDSP01000141">
    <property type="protein sequence ID" value="GAX20070.1"/>
    <property type="molecule type" value="Genomic_DNA"/>
</dbReference>
<name>A0A1Z5K1A3_FISSO</name>
<dbReference type="PROSITE" id="PS51205">
    <property type="entry name" value="VPS9"/>
    <property type="match status" value="1"/>
</dbReference>
<dbReference type="AlphaFoldDB" id="A0A1Z5K1A3"/>
<dbReference type="Pfam" id="PF17820">
    <property type="entry name" value="PDZ_6"/>
    <property type="match status" value="1"/>
</dbReference>
<feature type="region of interest" description="Disordered" evidence="1">
    <location>
        <begin position="1"/>
        <end position="24"/>
    </location>
</feature>
<evidence type="ECO:0000313" key="5">
    <source>
        <dbReference type="Proteomes" id="UP000198406"/>
    </source>
</evidence>
<dbReference type="GO" id="GO:0005829">
    <property type="term" value="C:cytosol"/>
    <property type="evidence" value="ECO:0007669"/>
    <property type="project" value="TreeGrafter"/>
</dbReference>
<dbReference type="GO" id="GO:0016192">
    <property type="term" value="P:vesicle-mediated transport"/>
    <property type="evidence" value="ECO:0007669"/>
    <property type="project" value="InterPro"/>
</dbReference>
<dbReference type="SUPFAM" id="SSF109993">
    <property type="entry name" value="VPS9 domain"/>
    <property type="match status" value="1"/>
</dbReference>
<dbReference type="InterPro" id="IPR001478">
    <property type="entry name" value="PDZ"/>
</dbReference>
<dbReference type="PANTHER" id="PTHR23101:SF25">
    <property type="entry name" value="GTPASE-ACTIVATING PROTEIN AND VPS9 DOMAIN-CONTAINING PROTEIN 1"/>
    <property type="match status" value="1"/>
</dbReference>
<feature type="domain" description="PDZ" evidence="2">
    <location>
        <begin position="134"/>
        <end position="229"/>
    </location>
</feature>
<accession>A0A1Z5K1A3</accession>
<gene>
    <name evidence="4" type="ORF">FisN_1Lh448</name>
</gene>
<evidence type="ECO:0008006" key="6">
    <source>
        <dbReference type="Google" id="ProtNLM"/>
    </source>
</evidence>
<dbReference type="InterPro" id="IPR041489">
    <property type="entry name" value="PDZ_6"/>
</dbReference>
<evidence type="ECO:0000259" key="2">
    <source>
        <dbReference type="PROSITE" id="PS50106"/>
    </source>
</evidence>